<name>A0A1F5KCD3_9BACT</name>
<proteinExistence type="inferred from homology"/>
<dbReference type="PANTHER" id="PTHR21569">
    <property type="entry name" value="RIBOSOMAL PROTEIN S9"/>
    <property type="match status" value="1"/>
</dbReference>
<evidence type="ECO:0000313" key="6">
    <source>
        <dbReference type="EMBL" id="OGE38538.1"/>
    </source>
</evidence>
<dbReference type="Gene3D" id="3.30.230.10">
    <property type="match status" value="1"/>
</dbReference>
<dbReference type="Proteomes" id="UP000176527">
    <property type="component" value="Unassembled WGS sequence"/>
</dbReference>
<dbReference type="GO" id="GO:0003723">
    <property type="term" value="F:RNA binding"/>
    <property type="evidence" value="ECO:0007669"/>
    <property type="project" value="TreeGrafter"/>
</dbReference>
<gene>
    <name evidence="6" type="ORF">A3F00_01430</name>
</gene>
<comment type="similarity">
    <text evidence="1 4">Belongs to the universal ribosomal protein uS9 family.</text>
</comment>
<keyword evidence="3 4" id="KW-0687">Ribonucleoprotein</keyword>
<evidence type="ECO:0000256" key="5">
    <source>
        <dbReference type="RuleBase" id="RU003816"/>
    </source>
</evidence>
<organism evidence="6 7">
    <name type="scientific">Candidatus Daviesbacteria bacterium RIFCSPHIGHO2_12_FULL_37_11</name>
    <dbReference type="NCBI Taxonomy" id="1797777"/>
    <lineage>
        <taxon>Bacteria</taxon>
        <taxon>Candidatus Daviesiibacteriota</taxon>
    </lineage>
</organism>
<comment type="caution">
    <text evidence="6">The sequence shown here is derived from an EMBL/GenBank/DDBJ whole genome shotgun (WGS) entry which is preliminary data.</text>
</comment>
<dbReference type="NCBIfam" id="NF001099">
    <property type="entry name" value="PRK00132.1"/>
    <property type="match status" value="1"/>
</dbReference>
<reference evidence="6 7" key="1">
    <citation type="journal article" date="2016" name="Nat. Commun.">
        <title>Thousands of microbial genomes shed light on interconnected biogeochemical processes in an aquifer system.</title>
        <authorList>
            <person name="Anantharaman K."/>
            <person name="Brown C.T."/>
            <person name="Hug L.A."/>
            <person name="Sharon I."/>
            <person name="Castelle C.J."/>
            <person name="Probst A.J."/>
            <person name="Thomas B.C."/>
            <person name="Singh A."/>
            <person name="Wilkins M.J."/>
            <person name="Karaoz U."/>
            <person name="Brodie E.L."/>
            <person name="Williams K.H."/>
            <person name="Hubbard S.S."/>
            <person name="Banfield J.F."/>
        </authorList>
    </citation>
    <scope>NUCLEOTIDE SEQUENCE [LARGE SCALE GENOMIC DNA]</scope>
</reference>
<dbReference type="InterPro" id="IPR020568">
    <property type="entry name" value="Ribosomal_Su5_D2-typ_SF"/>
</dbReference>
<dbReference type="Pfam" id="PF00380">
    <property type="entry name" value="Ribosomal_S9"/>
    <property type="match status" value="1"/>
</dbReference>
<evidence type="ECO:0000313" key="7">
    <source>
        <dbReference type="Proteomes" id="UP000176527"/>
    </source>
</evidence>
<dbReference type="GO" id="GO:0006412">
    <property type="term" value="P:translation"/>
    <property type="evidence" value="ECO:0007669"/>
    <property type="project" value="InterPro"/>
</dbReference>
<dbReference type="InterPro" id="IPR023035">
    <property type="entry name" value="Ribosomal_uS9_bac/plastid"/>
</dbReference>
<dbReference type="InterPro" id="IPR000754">
    <property type="entry name" value="Ribosomal_uS9"/>
</dbReference>
<evidence type="ECO:0000256" key="1">
    <source>
        <dbReference type="ARBA" id="ARBA00005251"/>
    </source>
</evidence>
<evidence type="ECO:0000256" key="4">
    <source>
        <dbReference type="RuleBase" id="RU003815"/>
    </source>
</evidence>
<dbReference type="GO" id="GO:0003735">
    <property type="term" value="F:structural constituent of ribosome"/>
    <property type="evidence" value="ECO:0007669"/>
    <property type="project" value="InterPro"/>
</dbReference>
<dbReference type="InterPro" id="IPR020574">
    <property type="entry name" value="Ribosomal_uS9_CS"/>
</dbReference>
<dbReference type="InterPro" id="IPR014721">
    <property type="entry name" value="Ribsml_uS5_D2-typ_fold_subgr"/>
</dbReference>
<protein>
    <recommendedName>
        <fullName evidence="5">30S ribosomal protein S9</fullName>
    </recommendedName>
</protein>
<dbReference type="PANTHER" id="PTHR21569:SF1">
    <property type="entry name" value="SMALL RIBOSOMAL SUBUNIT PROTEIN US9M"/>
    <property type="match status" value="1"/>
</dbReference>
<dbReference type="SUPFAM" id="SSF54211">
    <property type="entry name" value="Ribosomal protein S5 domain 2-like"/>
    <property type="match status" value="1"/>
</dbReference>
<dbReference type="EMBL" id="MFDE01000018">
    <property type="protein sequence ID" value="OGE38538.1"/>
    <property type="molecule type" value="Genomic_DNA"/>
</dbReference>
<evidence type="ECO:0000256" key="3">
    <source>
        <dbReference type="ARBA" id="ARBA00023274"/>
    </source>
</evidence>
<evidence type="ECO:0000256" key="2">
    <source>
        <dbReference type="ARBA" id="ARBA00022980"/>
    </source>
</evidence>
<dbReference type="PROSITE" id="PS00360">
    <property type="entry name" value="RIBOSOMAL_S9"/>
    <property type="match status" value="1"/>
</dbReference>
<dbReference type="AlphaFoldDB" id="A0A1F5KCD3"/>
<accession>A0A1F5KCD3</accession>
<dbReference type="GO" id="GO:0022627">
    <property type="term" value="C:cytosolic small ribosomal subunit"/>
    <property type="evidence" value="ECO:0007669"/>
    <property type="project" value="TreeGrafter"/>
</dbReference>
<sequence length="143" mass="15889">MEEKLKVKSQKSKDNSYVAAVGRRKEAVARVRLIPGVGLITVNEKPMSEYFSSASFQKIYQRPFEITKTTGKFKGSIKISGGGVSSQLGAVVHGLSRALSLTDISYRALLKKEGFLTRDARVKERRKFGLAQKARAKKQSPKR</sequence>
<keyword evidence="2 4" id="KW-0689">Ribosomal protein</keyword>